<evidence type="ECO:0000313" key="3">
    <source>
        <dbReference type="Proteomes" id="UP000028990"/>
    </source>
</evidence>
<keyword evidence="3" id="KW-1185">Reference proteome</keyword>
<dbReference type="EMBL" id="KN124101">
    <property type="protein sequence ID" value="KFO22225.1"/>
    <property type="molecule type" value="Genomic_DNA"/>
</dbReference>
<feature type="region of interest" description="Disordered" evidence="1">
    <location>
        <begin position="106"/>
        <end position="129"/>
    </location>
</feature>
<reference evidence="2 3" key="1">
    <citation type="submission" date="2013-11" db="EMBL/GenBank/DDBJ databases">
        <title>The Damaraland mole rat (Fukomys damarensis) genome and evolution of African mole rats.</title>
        <authorList>
            <person name="Gladyshev V.N."/>
            <person name="Fang X."/>
        </authorList>
    </citation>
    <scope>NUCLEOTIDE SEQUENCE [LARGE SCALE GENOMIC DNA]</scope>
    <source>
        <tissue evidence="2">Liver</tissue>
    </source>
</reference>
<accession>A0A091CWP4</accession>
<dbReference type="AlphaFoldDB" id="A0A091CWP4"/>
<sequence>MLRVWSSALCSQGRRAEESARVWAALPPKVTTAVTHPERTPRSTGRKRALHCWLWGPVVATTPDGPSQEYMLDVTAVNLRTLKGLRSIHCEGPRLHLPSLERPSFSVHPDLHTGPEDGVTSAPDGAWLY</sequence>
<proteinExistence type="predicted"/>
<evidence type="ECO:0000256" key="1">
    <source>
        <dbReference type="SAM" id="MobiDB-lite"/>
    </source>
</evidence>
<gene>
    <name evidence="2" type="ORF">H920_16389</name>
</gene>
<organism evidence="2 3">
    <name type="scientific">Fukomys damarensis</name>
    <name type="common">Damaraland mole rat</name>
    <name type="synonym">Cryptomys damarensis</name>
    <dbReference type="NCBI Taxonomy" id="885580"/>
    <lineage>
        <taxon>Eukaryota</taxon>
        <taxon>Metazoa</taxon>
        <taxon>Chordata</taxon>
        <taxon>Craniata</taxon>
        <taxon>Vertebrata</taxon>
        <taxon>Euteleostomi</taxon>
        <taxon>Mammalia</taxon>
        <taxon>Eutheria</taxon>
        <taxon>Euarchontoglires</taxon>
        <taxon>Glires</taxon>
        <taxon>Rodentia</taxon>
        <taxon>Hystricomorpha</taxon>
        <taxon>Bathyergidae</taxon>
        <taxon>Fukomys</taxon>
    </lineage>
</organism>
<dbReference type="Proteomes" id="UP000028990">
    <property type="component" value="Unassembled WGS sequence"/>
</dbReference>
<evidence type="ECO:0000313" key="2">
    <source>
        <dbReference type="EMBL" id="KFO22225.1"/>
    </source>
</evidence>
<name>A0A091CWP4_FUKDA</name>
<protein>
    <submittedName>
        <fullName evidence="2">Uncharacterized protein</fullName>
    </submittedName>
</protein>